<dbReference type="Pfam" id="PF08889">
    <property type="entry name" value="WbqC"/>
    <property type="match status" value="1"/>
</dbReference>
<accession>A0ABT7WGN0</accession>
<dbReference type="RefSeq" id="WP_289725425.1">
    <property type="nucleotide sequence ID" value="NZ_JAUDUY010000005.1"/>
</dbReference>
<keyword evidence="2" id="KW-1185">Reference proteome</keyword>
<organism evidence="1 2">
    <name type="scientific">Robiginitalea aurantiaca</name>
    <dbReference type="NCBI Taxonomy" id="3056915"/>
    <lineage>
        <taxon>Bacteria</taxon>
        <taxon>Pseudomonadati</taxon>
        <taxon>Bacteroidota</taxon>
        <taxon>Flavobacteriia</taxon>
        <taxon>Flavobacteriales</taxon>
        <taxon>Flavobacteriaceae</taxon>
        <taxon>Robiginitalea</taxon>
    </lineage>
</organism>
<comment type="caution">
    <text evidence="1">The sequence shown here is derived from an EMBL/GenBank/DDBJ whole genome shotgun (WGS) entry which is preliminary data.</text>
</comment>
<dbReference type="Proteomes" id="UP001174839">
    <property type="component" value="Unassembled WGS sequence"/>
</dbReference>
<evidence type="ECO:0000313" key="1">
    <source>
        <dbReference type="EMBL" id="MDM9632066.1"/>
    </source>
</evidence>
<protein>
    <submittedName>
        <fullName evidence="1">WbqC family protein</fullName>
    </submittedName>
</protein>
<proteinExistence type="predicted"/>
<sequence>MALLLHPGYFPNCLTMAVVAQHQVIWEVWDNFQKQTYRNRCYIATDQGALMLNIPIVHVGGSTGRQLYRDVRIENTYPWQRQHWRSLATAYRSAPFFEFYEEDFMPIFENSFGFLMDLNLETITVLCRLLDLPFPTGKTTRYQTKPENVQDGRSLICAKEKNPIPTPEYPQVFQERHGFLQNLSTLDLLFNEGPAAKAYLKGVEFPWNA</sequence>
<gene>
    <name evidence="1" type="ORF">QU605_11310</name>
</gene>
<name>A0ABT7WGN0_9FLAO</name>
<reference evidence="1" key="1">
    <citation type="submission" date="2023-06" db="EMBL/GenBank/DDBJ databases">
        <title>Robiginitalea aurantiacus sp. nov. and Algoriphagus sediminis sp. nov., isolated from coastal sediment.</title>
        <authorList>
            <person name="Zhou Z.Y."/>
            <person name="An J."/>
            <person name="Jia Y.W."/>
            <person name="Du Z.J."/>
        </authorList>
    </citation>
    <scope>NUCLEOTIDE SEQUENCE</scope>
    <source>
        <strain evidence="1">M39</strain>
    </source>
</reference>
<evidence type="ECO:0000313" key="2">
    <source>
        <dbReference type="Proteomes" id="UP001174839"/>
    </source>
</evidence>
<dbReference type="InterPro" id="IPR014985">
    <property type="entry name" value="WbqC"/>
</dbReference>
<dbReference type="EMBL" id="JAUDUY010000005">
    <property type="protein sequence ID" value="MDM9632066.1"/>
    <property type="molecule type" value="Genomic_DNA"/>
</dbReference>